<dbReference type="InterPro" id="IPR012347">
    <property type="entry name" value="Ferritin-like"/>
</dbReference>
<sequence length="151" mass="16743">MESNKEIISDLKGLVNIVNDGKEGYESASETTDSIELKGLFLKYAAQRAGYAMELKEHIAQHGGDSENEDGGILGSLHRTWIDIKQALSSKEDAAILGAIETGEKAAIEKFDKCLEDYASHADHIGLLQKQRTGILEALREIETYHQRLER</sequence>
<dbReference type="InterPro" id="IPR019052">
    <property type="entry name" value="DUF2383"/>
</dbReference>
<dbReference type="OrthoDB" id="282393at2"/>
<protein>
    <recommendedName>
        <fullName evidence="1">DUF2383 domain-containing protein</fullName>
    </recommendedName>
</protein>
<name>A0A127VC16_9SPHI</name>
<gene>
    <name evidence="2" type="ORF">AY601_1980</name>
</gene>
<dbReference type="Gene3D" id="1.20.1260.10">
    <property type="match status" value="1"/>
</dbReference>
<feature type="domain" description="DUF2383" evidence="1">
    <location>
        <begin position="7"/>
        <end position="116"/>
    </location>
</feature>
<dbReference type="PATRIC" id="fig|188932.3.peg.2070"/>
<accession>A0A127VC16</accession>
<dbReference type="NCBIfam" id="TIGR02284">
    <property type="entry name" value="PA2169 family four-helix-bundle protein"/>
    <property type="match status" value="1"/>
</dbReference>
<evidence type="ECO:0000313" key="3">
    <source>
        <dbReference type="Proteomes" id="UP000071561"/>
    </source>
</evidence>
<dbReference type="AlphaFoldDB" id="A0A127VC16"/>
<dbReference type="KEGG" id="pcm:AY601_1980"/>
<keyword evidence="3" id="KW-1185">Reference proteome</keyword>
<evidence type="ECO:0000259" key="1">
    <source>
        <dbReference type="Pfam" id="PF09537"/>
    </source>
</evidence>
<evidence type="ECO:0000313" key="2">
    <source>
        <dbReference type="EMBL" id="AMP98886.1"/>
    </source>
</evidence>
<reference evidence="2 3" key="1">
    <citation type="submission" date="2016-03" db="EMBL/GenBank/DDBJ databases">
        <title>Complete genome sequence of Pedobacter cryoconitis PAMC 27485.</title>
        <authorList>
            <person name="Lee J."/>
            <person name="Kim O.-S."/>
        </authorList>
    </citation>
    <scope>NUCLEOTIDE SEQUENCE [LARGE SCALE GENOMIC DNA]</scope>
    <source>
        <strain evidence="2 3">PAMC 27485</strain>
    </source>
</reference>
<proteinExistence type="predicted"/>
<organism evidence="2 3">
    <name type="scientific">Pedobacter cryoconitis</name>
    <dbReference type="NCBI Taxonomy" id="188932"/>
    <lineage>
        <taxon>Bacteria</taxon>
        <taxon>Pseudomonadati</taxon>
        <taxon>Bacteroidota</taxon>
        <taxon>Sphingobacteriia</taxon>
        <taxon>Sphingobacteriales</taxon>
        <taxon>Sphingobacteriaceae</taxon>
        <taxon>Pedobacter</taxon>
    </lineage>
</organism>
<dbReference type="Proteomes" id="UP000071561">
    <property type="component" value="Chromosome"/>
</dbReference>
<dbReference type="InterPro" id="IPR011971">
    <property type="entry name" value="CHP02284"/>
</dbReference>
<dbReference type="EMBL" id="CP014504">
    <property type="protein sequence ID" value="AMP98886.1"/>
    <property type="molecule type" value="Genomic_DNA"/>
</dbReference>
<dbReference type="RefSeq" id="WP_068399925.1">
    <property type="nucleotide sequence ID" value="NZ_CP014504.1"/>
</dbReference>
<dbReference type="Pfam" id="PF09537">
    <property type="entry name" value="DUF2383"/>
    <property type="match status" value="1"/>
</dbReference>